<evidence type="ECO:0000256" key="3">
    <source>
        <dbReference type="ARBA" id="ARBA00022692"/>
    </source>
</evidence>
<evidence type="ECO:0000256" key="5">
    <source>
        <dbReference type="ARBA" id="ARBA00023136"/>
    </source>
</evidence>
<feature type="region of interest" description="Disordered" evidence="7">
    <location>
        <begin position="427"/>
        <end position="458"/>
    </location>
</feature>
<feature type="transmembrane region" description="Helical" evidence="8">
    <location>
        <begin position="290"/>
        <end position="308"/>
    </location>
</feature>
<feature type="transmembrane region" description="Helical" evidence="8">
    <location>
        <begin position="25"/>
        <end position="46"/>
    </location>
</feature>
<evidence type="ECO:0000256" key="4">
    <source>
        <dbReference type="ARBA" id="ARBA00022989"/>
    </source>
</evidence>
<evidence type="ECO:0000256" key="6">
    <source>
        <dbReference type="SAM" id="Coils"/>
    </source>
</evidence>
<dbReference type="CDD" id="cd06173">
    <property type="entry name" value="MFS_MefA_like"/>
    <property type="match status" value="1"/>
</dbReference>
<organism evidence="9 10">
    <name type="scientific">Nonomuraea maheshkhaliensis</name>
    <dbReference type="NCBI Taxonomy" id="419590"/>
    <lineage>
        <taxon>Bacteria</taxon>
        <taxon>Bacillati</taxon>
        <taxon>Actinomycetota</taxon>
        <taxon>Actinomycetes</taxon>
        <taxon>Streptosporangiales</taxon>
        <taxon>Streptosporangiaceae</taxon>
        <taxon>Nonomuraea</taxon>
    </lineage>
</organism>
<dbReference type="InterPro" id="IPR036259">
    <property type="entry name" value="MFS_trans_sf"/>
</dbReference>
<dbReference type="SUPFAM" id="SSF103473">
    <property type="entry name" value="MFS general substrate transporter"/>
    <property type="match status" value="1"/>
</dbReference>
<protein>
    <recommendedName>
        <fullName evidence="11">MFS transporter</fullName>
    </recommendedName>
</protein>
<evidence type="ECO:0000313" key="10">
    <source>
        <dbReference type="Proteomes" id="UP001500064"/>
    </source>
</evidence>
<name>A0ABN2FDI3_9ACTN</name>
<dbReference type="PANTHER" id="PTHR23513:SF6">
    <property type="entry name" value="MAJOR FACILITATOR SUPERFAMILY ASSOCIATED DOMAIN-CONTAINING PROTEIN"/>
    <property type="match status" value="1"/>
</dbReference>
<keyword evidence="10" id="KW-1185">Reference proteome</keyword>
<evidence type="ECO:0000256" key="1">
    <source>
        <dbReference type="ARBA" id="ARBA00004651"/>
    </source>
</evidence>
<reference evidence="9 10" key="1">
    <citation type="journal article" date="2019" name="Int. J. Syst. Evol. Microbiol.">
        <title>The Global Catalogue of Microorganisms (GCM) 10K type strain sequencing project: providing services to taxonomists for standard genome sequencing and annotation.</title>
        <authorList>
            <consortium name="The Broad Institute Genomics Platform"/>
            <consortium name="The Broad Institute Genome Sequencing Center for Infectious Disease"/>
            <person name="Wu L."/>
            <person name="Ma J."/>
        </authorList>
    </citation>
    <scope>NUCLEOTIDE SEQUENCE [LARGE SCALE GENOMIC DNA]</scope>
    <source>
        <strain evidence="9 10">JCM 13929</strain>
    </source>
</reference>
<keyword evidence="4 8" id="KW-1133">Transmembrane helix</keyword>
<keyword evidence="3 8" id="KW-0812">Transmembrane</keyword>
<evidence type="ECO:0000313" key="9">
    <source>
        <dbReference type="EMBL" id="GAA1642019.1"/>
    </source>
</evidence>
<feature type="transmembrane region" description="Helical" evidence="8">
    <location>
        <begin position="139"/>
        <end position="163"/>
    </location>
</feature>
<dbReference type="InterPro" id="IPR011701">
    <property type="entry name" value="MFS"/>
</dbReference>
<feature type="coiled-coil region" evidence="6">
    <location>
        <begin position="382"/>
        <end position="409"/>
    </location>
</feature>
<evidence type="ECO:0000256" key="8">
    <source>
        <dbReference type="SAM" id="Phobius"/>
    </source>
</evidence>
<gene>
    <name evidence="9" type="ORF">GCM10009733_043810</name>
</gene>
<dbReference type="EMBL" id="BAAAMU010000030">
    <property type="protein sequence ID" value="GAA1642019.1"/>
    <property type="molecule type" value="Genomic_DNA"/>
</dbReference>
<feature type="transmembrane region" description="Helical" evidence="8">
    <location>
        <begin position="231"/>
        <end position="252"/>
    </location>
</feature>
<feature type="transmembrane region" description="Helical" evidence="8">
    <location>
        <begin position="329"/>
        <end position="346"/>
    </location>
</feature>
<dbReference type="Gene3D" id="1.20.1250.20">
    <property type="entry name" value="MFS general substrate transporter like domains"/>
    <property type="match status" value="1"/>
</dbReference>
<feature type="transmembrane region" description="Helical" evidence="8">
    <location>
        <begin position="196"/>
        <end position="219"/>
    </location>
</feature>
<evidence type="ECO:0008006" key="11">
    <source>
        <dbReference type="Google" id="ProtNLM"/>
    </source>
</evidence>
<comment type="caution">
    <text evidence="9">The sequence shown here is derived from an EMBL/GenBank/DDBJ whole genome shotgun (WGS) entry which is preliminary data.</text>
</comment>
<keyword evidence="5 8" id="KW-0472">Membrane</keyword>
<evidence type="ECO:0000256" key="2">
    <source>
        <dbReference type="ARBA" id="ARBA00022475"/>
    </source>
</evidence>
<accession>A0ABN2FDI3</accession>
<feature type="compositionally biased region" description="Basic and acidic residues" evidence="7">
    <location>
        <begin position="430"/>
        <end position="441"/>
    </location>
</feature>
<feature type="transmembrane region" description="Helical" evidence="8">
    <location>
        <begin position="352"/>
        <end position="375"/>
    </location>
</feature>
<proteinExistence type="predicted"/>
<keyword evidence="2" id="KW-1003">Cell membrane</keyword>
<dbReference type="Proteomes" id="UP001500064">
    <property type="component" value="Unassembled WGS sequence"/>
</dbReference>
<feature type="transmembrane region" description="Helical" evidence="8">
    <location>
        <begin position="66"/>
        <end position="90"/>
    </location>
</feature>
<dbReference type="PANTHER" id="PTHR23513">
    <property type="entry name" value="INTEGRAL MEMBRANE EFFLUX PROTEIN-RELATED"/>
    <property type="match status" value="1"/>
</dbReference>
<feature type="transmembrane region" description="Helical" evidence="8">
    <location>
        <begin position="264"/>
        <end position="284"/>
    </location>
</feature>
<keyword evidence="6" id="KW-0175">Coiled coil</keyword>
<comment type="subcellular location">
    <subcellularLocation>
        <location evidence="1">Cell membrane</location>
        <topology evidence="1">Multi-pass membrane protein</topology>
    </subcellularLocation>
</comment>
<evidence type="ECO:0000256" key="7">
    <source>
        <dbReference type="SAM" id="MobiDB-lite"/>
    </source>
</evidence>
<dbReference type="Pfam" id="PF07690">
    <property type="entry name" value="MFS_1"/>
    <property type="match status" value="1"/>
</dbReference>
<sequence length="486" mass="50750">MLGSRTIGVTYPLLAFGLAQSPTSIAWVMFASTVPGLLWYIPAGVWIDRIGPRRVMVWSEFLRGALVMGIVVAQIAGVLELRWLLIVALLEGTLSVHSSVAETVLIPSTVKPDKVENALALHEASVHGMVLAGRPLGGLLYGVNPIVSFITNAAMLFGAAASLSRVPRDITGRGKPLGEIFGEMRGGLTELQRNRFLLSATLITAYINFMVQGMIVVFLSEATDDNLPSALAGTILAASGVGGVIGAITSLRRGRTDRRFRHRPVMLVHLWACTIALAIPLLFLQASWSFAVALLIIGLAGGLSNVTMRTVLSQAPLDRVARVAAVSRLGSYSAVALGPLLAGLLVGRVESWVALVILCVPMGGLALAMTAVPGLRSALVSVPRLEATMRETETALRHAEAAVRTAEVALGRAEVVVRWMDDSPYGAEGAESHVTDPHVTDPHAAGPNGAGPNGASSFVAASHVGGHVAGPHVGGSQISASQAVAT</sequence>